<comment type="caution">
    <text evidence="1">The sequence shown here is derived from an EMBL/GenBank/DDBJ whole genome shotgun (WGS) entry which is preliminary data.</text>
</comment>
<dbReference type="Proteomes" id="UP001280121">
    <property type="component" value="Unassembled WGS sequence"/>
</dbReference>
<dbReference type="AlphaFoldDB" id="A0AAD9WZA5"/>
<evidence type="ECO:0000313" key="2">
    <source>
        <dbReference type="Proteomes" id="UP001280121"/>
    </source>
</evidence>
<proteinExistence type="predicted"/>
<keyword evidence="2" id="KW-1185">Reference proteome</keyword>
<dbReference type="EMBL" id="JANJYI010000005">
    <property type="protein sequence ID" value="KAK2648108.1"/>
    <property type="molecule type" value="Genomic_DNA"/>
</dbReference>
<name>A0AAD9WZA5_9ROSI</name>
<reference evidence="1" key="1">
    <citation type="journal article" date="2023" name="Plant J.">
        <title>Genome sequences and population genomics provide insights into the demographic history, inbreeding, and mutation load of two 'living fossil' tree species of Dipteronia.</title>
        <authorList>
            <person name="Feng Y."/>
            <person name="Comes H.P."/>
            <person name="Chen J."/>
            <person name="Zhu S."/>
            <person name="Lu R."/>
            <person name="Zhang X."/>
            <person name="Li P."/>
            <person name="Qiu J."/>
            <person name="Olsen K.M."/>
            <person name="Qiu Y."/>
        </authorList>
    </citation>
    <scope>NUCLEOTIDE SEQUENCE</scope>
    <source>
        <strain evidence="1">KIB01</strain>
    </source>
</reference>
<sequence>MHDSSLAWWQGQLRNRNATRIGTSSVRAGALAAMVLLYGLAEALLGVPKATLGVGIRGFGEWRREGLWHLGNQTHIANGGFDDIFATWEIREIRVPMRNWGRKSEQLENNRTSCDKNVKKDMRQNFSFLYMRANLVI</sequence>
<organism evidence="1 2">
    <name type="scientific">Dipteronia dyeriana</name>
    <dbReference type="NCBI Taxonomy" id="168575"/>
    <lineage>
        <taxon>Eukaryota</taxon>
        <taxon>Viridiplantae</taxon>
        <taxon>Streptophyta</taxon>
        <taxon>Embryophyta</taxon>
        <taxon>Tracheophyta</taxon>
        <taxon>Spermatophyta</taxon>
        <taxon>Magnoliopsida</taxon>
        <taxon>eudicotyledons</taxon>
        <taxon>Gunneridae</taxon>
        <taxon>Pentapetalae</taxon>
        <taxon>rosids</taxon>
        <taxon>malvids</taxon>
        <taxon>Sapindales</taxon>
        <taxon>Sapindaceae</taxon>
        <taxon>Hippocastanoideae</taxon>
        <taxon>Acereae</taxon>
        <taxon>Dipteronia</taxon>
    </lineage>
</organism>
<protein>
    <submittedName>
        <fullName evidence="1">Uncharacterized protein</fullName>
    </submittedName>
</protein>
<accession>A0AAD9WZA5</accession>
<gene>
    <name evidence="1" type="ORF">Ddye_015597</name>
</gene>
<evidence type="ECO:0000313" key="1">
    <source>
        <dbReference type="EMBL" id="KAK2648108.1"/>
    </source>
</evidence>